<feature type="region of interest" description="Disordered" evidence="1">
    <location>
        <begin position="1"/>
        <end position="64"/>
    </location>
</feature>
<dbReference type="CDD" id="cd07043">
    <property type="entry name" value="STAS_anti-anti-sigma_factors"/>
    <property type="match status" value="1"/>
</dbReference>
<feature type="compositionally biased region" description="Low complexity" evidence="1">
    <location>
        <begin position="43"/>
        <end position="53"/>
    </location>
</feature>
<accession>A0A285EGK5</accession>
<evidence type="ECO:0000259" key="2">
    <source>
        <dbReference type="PROSITE" id="PS50801"/>
    </source>
</evidence>
<reference evidence="3 4" key="1">
    <citation type="submission" date="2017-09" db="EMBL/GenBank/DDBJ databases">
        <authorList>
            <person name="Ehlers B."/>
            <person name="Leendertz F.H."/>
        </authorList>
    </citation>
    <scope>NUCLEOTIDE SEQUENCE [LARGE SCALE GENOMIC DNA]</scope>
    <source>
        <strain evidence="3 4">DSM 46844</strain>
    </source>
</reference>
<dbReference type="InterPro" id="IPR036513">
    <property type="entry name" value="STAS_dom_sf"/>
</dbReference>
<evidence type="ECO:0000313" key="4">
    <source>
        <dbReference type="Proteomes" id="UP000219514"/>
    </source>
</evidence>
<dbReference type="Proteomes" id="UP000219514">
    <property type="component" value="Unassembled WGS sequence"/>
</dbReference>
<dbReference type="AlphaFoldDB" id="A0A285EGK5"/>
<evidence type="ECO:0000256" key="1">
    <source>
        <dbReference type="SAM" id="MobiDB-lite"/>
    </source>
</evidence>
<dbReference type="SUPFAM" id="SSF52091">
    <property type="entry name" value="SpoIIaa-like"/>
    <property type="match status" value="1"/>
</dbReference>
<feature type="domain" description="STAS" evidence="2">
    <location>
        <begin position="75"/>
        <end position="158"/>
    </location>
</feature>
<gene>
    <name evidence="3" type="ORF">SAMN06893097_106284</name>
</gene>
<dbReference type="Pfam" id="PF13466">
    <property type="entry name" value="STAS_2"/>
    <property type="match status" value="1"/>
</dbReference>
<proteinExistence type="predicted"/>
<protein>
    <submittedName>
        <fullName evidence="3">Anti-anti-sigma regulatory factor (Antagonist of anti-sigma factor)</fullName>
    </submittedName>
</protein>
<evidence type="ECO:0000313" key="3">
    <source>
        <dbReference type="EMBL" id="SNX97334.1"/>
    </source>
</evidence>
<dbReference type="OrthoDB" id="5197760at2"/>
<dbReference type="PROSITE" id="PS50801">
    <property type="entry name" value="STAS"/>
    <property type="match status" value="1"/>
</dbReference>
<organism evidence="3 4">
    <name type="scientific">Geodermatophilus sabuli</name>
    <dbReference type="NCBI Taxonomy" id="1564158"/>
    <lineage>
        <taxon>Bacteria</taxon>
        <taxon>Bacillati</taxon>
        <taxon>Actinomycetota</taxon>
        <taxon>Actinomycetes</taxon>
        <taxon>Geodermatophilales</taxon>
        <taxon>Geodermatophilaceae</taxon>
        <taxon>Geodermatophilus</taxon>
    </lineage>
</organism>
<dbReference type="InterPro" id="IPR058548">
    <property type="entry name" value="MlaB-like_STAS"/>
</dbReference>
<feature type="region of interest" description="Disordered" evidence="1">
    <location>
        <begin position="165"/>
        <end position="213"/>
    </location>
</feature>
<dbReference type="EMBL" id="OBDO01000006">
    <property type="protein sequence ID" value="SNX97334.1"/>
    <property type="molecule type" value="Genomic_DNA"/>
</dbReference>
<dbReference type="InterPro" id="IPR002645">
    <property type="entry name" value="STAS_dom"/>
</dbReference>
<dbReference type="Gene3D" id="3.30.750.24">
    <property type="entry name" value="STAS domain"/>
    <property type="match status" value="1"/>
</dbReference>
<keyword evidence="4" id="KW-1185">Reference proteome</keyword>
<feature type="compositionally biased region" description="Basic residues" evidence="1">
    <location>
        <begin position="32"/>
        <end position="42"/>
    </location>
</feature>
<name>A0A285EGK5_9ACTN</name>
<sequence length="213" mass="22427">MTVAGESAEATSGSVPSIVRPGSDPVRGAARPLRHAVVRRRVGAGAARSSARPRPAPPAAPSEFGVRVDLDTGRLTMTGRLYVRTSHLLYDAVSALLGEQHPSWVVDVGGLTDIDHAGVRGLLIAYRRGLRHGRRITLHGASPALTHVLVLLRLDRHVLQAERTLMTAEPERGSPPTGGPAADRCGRTESGGPQAPSSEADAHMPPAVRPITD</sequence>